<protein>
    <submittedName>
        <fullName evidence="1">Uncharacterized protein</fullName>
    </submittedName>
</protein>
<accession>A0A9X9SNI6</accession>
<dbReference type="Proteomes" id="UP000626795">
    <property type="component" value="Unassembled WGS sequence"/>
</dbReference>
<dbReference type="AlphaFoldDB" id="A0A9X9SNI6"/>
<dbReference type="EMBL" id="CABFLZ010000049">
    <property type="protein sequence ID" value="VTY10208.1"/>
    <property type="molecule type" value="Genomic_DNA"/>
</dbReference>
<proteinExistence type="predicted"/>
<organism evidence="1 2">
    <name type="scientific">Neisseria subflava</name>
    <dbReference type="NCBI Taxonomy" id="28449"/>
    <lineage>
        <taxon>Bacteria</taxon>
        <taxon>Pseudomonadati</taxon>
        <taxon>Pseudomonadota</taxon>
        <taxon>Betaproteobacteria</taxon>
        <taxon>Neisseriales</taxon>
        <taxon>Neisseriaceae</taxon>
        <taxon>Neisseria</taxon>
    </lineage>
</organism>
<comment type="caution">
    <text evidence="1">The sequence shown here is derived from an EMBL/GenBank/DDBJ whole genome shotgun (WGS) entry which is preliminary data.</text>
</comment>
<dbReference type="InterPro" id="IPR036475">
    <property type="entry name" value="Mitogen_Ypm_sf"/>
</dbReference>
<dbReference type="RefSeq" id="WP_204788875.1">
    <property type="nucleotide sequence ID" value="NZ_CABFLZ010000049.1"/>
</dbReference>
<sequence>MAAGLKVYNEDGTLRDKVDSRFPQLLKIVKLPTSSKGWKGYIEVPELANIPDGFKVFHFITMSDVDGTGWPEIRIDGIKVHYSYEFYNSPDIGWIYGDNAIGASNEKGDYINLVLGICPYV</sequence>
<name>A0A9X9SNI6_NEISU</name>
<evidence type="ECO:0000313" key="2">
    <source>
        <dbReference type="Proteomes" id="UP000626795"/>
    </source>
</evidence>
<reference evidence="1" key="1">
    <citation type="submission" date="2019-05" db="EMBL/GenBank/DDBJ databases">
        <authorList>
            <person name="Hibberd M."/>
        </authorList>
    </citation>
    <scope>NUCLEOTIDE SEQUENCE</scope>
    <source>
        <strain evidence="1">Neisseria_subflava_BgEED23</strain>
    </source>
</reference>
<evidence type="ECO:0000313" key="1">
    <source>
        <dbReference type="EMBL" id="VTY10208.1"/>
    </source>
</evidence>
<keyword evidence="2" id="KW-1185">Reference proteome</keyword>
<dbReference type="SUPFAM" id="SSF101606">
    <property type="entry name" value="Superantigen (mitogen) Ypm"/>
    <property type="match status" value="1"/>
</dbReference>
<gene>
    <name evidence="1" type="ORF">ONOEEDHL_01174</name>
</gene>